<keyword evidence="5" id="KW-1185">Reference proteome</keyword>
<comment type="caution">
    <text evidence="4">The sequence shown here is derived from an EMBL/GenBank/DDBJ whole genome shotgun (WGS) entry which is preliminary data.</text>
</comment>
<evidence type="ECO:0000313" key="5">
    <source>
        <dbReference type="Proteomes" id="UP000559256"/>
    </source>
</evidence>
<keyword evidence="3" id="KW-1133">Transmembrane helix</keyword>
<dbReference type="EMBL" id="JAACJM010000160">
    <property type="protein sequence ID" value="KAF5341571.1"/>
    <property type="molecule type" value="Genomic_DNA"/>
</dbReference>
<dbReference type="AlphaFoldDB" id="A0A8H5CGZ2"/>
<sequence>MLRRKSQKDRDRDRDRSRSVSQKPVTRSASQKATNLARSASQKATNLARSGSHKVSRAVPRLDGLPAKLLQNIARELDKMRDKANFRLASRYINASVEPILYETVEIAIHGRKLSQRSIRLFDLLAQTARDGDLLPRFAERRQRPCLFVRRLKIQSLDPSDSEKGKRESQEAPPKSPSAYAAQHFDQKHTSRGSVTFGAAGSGSGPSSKRTSTSGSGGNVIRRFSDRLKRGGSKNGHKSARLGTLGDCLDVVSTLKNVDTVIWHIWSKSTQYQIYDEYLYRALGSLPSLNHFTLAVLGPTSLVVPQDICLAELRTFRVQCSIPSSAAETNRVILNPLLAAINNSPGLQQLHLDLRQNPLDETAQPPKLGDFFNKISVSISLPIPGSDARVRTHRALEIEQLTLRGWNIDFLQPKGSTATMHLRKLSKVKILDPSGAESNFWRVLGKEQVWLRELSLKAVSQSFLDYLESYSVLDKLEVLELHSAPQSLRLSLKDTGGSGSGTGLGRCERCDHQRLAAGLWRAVQKHRQSLKRLEIRGFSRGDWCLGDESLEVVKVCRALEEVWVSVDPRAVGQVGTREDIVTKIMFTMIQLPSLRLLHLDVARPMSSYSSSSGSGCSLCGGPDTDNRPVDVIASQIMGNIKALVPPSGYTKTWGIYVEDSYMEWGKGGRSAPPVEAGWAGGSRSPRSYRFKIPSTVTVGVPIEATCIAQTPDDLNLTLFLAQARPGQENDIQGYTTNFSTRLQPDPSTGATRFVVASPGHPSGSGNSGNSNNGKGIIVAAGVVCGIVFCALILLGFWLWRRRQNGKRKQEERLIKVQDPFDVQDSISTLHGPQQEQWTTDAKGQRFLAVSNIRQQDLRRERNALREEMQQINSEVRSQDGNGNETPDNMEARMREILARMDILTSEMAQMNRLMVPPSYVSDEGSEARGHGRNL</sequence>
<evidence type="ECO:0000313" key="4">
    <source>
        <dbReference type="EMBL" id="KAF5341571.1"/>
    </source>
</evidence>
<feature type="region of interest" description="Disordered" evidence="2">
    <location>
        <begin position="1"/>
        <end position="58"/>
    </location>
</feature>
<evidence type="ECO:0000256" key="1">
    <source>
        <dbReference type="SAM" id="Coils"/>
    </source>
</evidence>
<keyword evidence="1" id="KW-0175">Coiled coil</keyword>
<dbReference type="CDD" id="cd12087">
    <property type="entry name" value="TM_EGFR-like"/>
    <property type="match status" value="1"/>
</dbReference>
<feature type="compositionally biased region" description="Basic and acidic residues" evidence="2">
    <location>
        <begin position="161"/>
        <end position="170"/>
    </location>
</feature>
<feature type="transmembrane region" description="Helical" evidence="3">
    <location>
        <begin position="776"/>
        <end position="799"/>
    </location>
</feature>
<feature type="compositionally biased region" description="Low complexity" evidence="2">
    <location>
        <begin position="205"/>
        <end position="214"/>
    </location>
</feature>
<name>A0A8H5CGZ2_9AGAR</name>
<feature type="compositionally biased region" description="Basic and acidic residues" evidence="2">
    <location>
        <begin position="8"/>
        <end position="18"/>
    </location>
</feature>
<keyword evidence="3" id="KW-0472">Membrane</keyword>
<organism evidence="4 5">
    <name type="scientific">Tetrapyrgos nigripes</name>
    <dbReference type="NCBI Taxonomy" id="182062"/>
    <lineage>
        <taxon>Eukaryota</taxon>
        <taxon>Fungi</taxon>
        <taxon>Dikarya</taxon>
        <taxon>Basidiomycota</taxon>
        <taxon>Agaricomycotina</taxon>
        <taxon>Agaricomycetes</taxon>
        <taxon>Agaricomycetidae</taxon>
        <taxon>Agaricales</taxon>
        <taxon>Marasmiineae</taxon>
        <taxon>Marasmiaceae</taxon>
        <taxon>Tetrapyrgos</taxon>
    </lineage>
</organism>
<feature type="compositionally biased region" description="Basic residues" evidence="2">
    <location>
        <begin position="230"/>
        <end position="239"/>
    </location>
</feature>
<accession>A0A8H5CGZ2</accession>
<dbReference type="OrthoDB" id="3541472at2759"/>
<proteinExistence type="predicted"/>
<feature type="coiled-coil region" evidence="1">
    <location>
        <begin position="847"/>
        <end position="913"/>
    </location>
</feature>
<evidence type="ECO:0000256" key="2">
    <source>
        <dbReference type="SAM" id="MobiDB-lite"/>
    </source>
</evidence>
<reference evidence="4 5" key="1">
    <citation type="journal article" date="2020" name="ISME J.">
        <title>Uncovering the hidden diversity of litter-decomposition mechanisms in mushroom-forming fungi.</title>
        <authorList>
            <person name="Floudas D."/>
            <person name="Bentzer J."/>
            <person name="Ahren D."/>
            <person name="Johansson T."/>
            <person name="Persson P."/>
            <person name="Tunlid A."/>
        </authorList>
    </citation>
    <scope>NUCLEOTIDE SEQUENCE [LARGE SCALE GENOMIC DNA]</scope>
    <source>
        <strain evidence="4 5">CBS 291.85</strain>
    </source>
</reference>
<gene>
    <name evidence="4" type="ORF">D9758_014055</name>
</gene>
<feature type="region of interest" description="Disordered" evidence="2">
    <location>
        <begin position="158"/>
        <end position="239"/>
    </location>
</feature>
<evidence type="ECO:0000256" key="3">
    <source>
        <dbReference type="SAM" id="Phobius"/>
    </source>
</evidence>
<dbReference type="Proteomes" id="UP000559256">
    <property type="component" value="Unassembled WGS sequence"/>
</dbReference>
<protein>
    <submittedName>
        <fullName evidence="4">Uncharacterized protein</fullName>
    </submittedName>
</protein>
<keyword evidence="3" id="KW-0812">Transmembrane</keyword>
<feature type="compositionally biased region" description="Polar residues" evidence="2">
    <location>
        <begin position="24"/>
        <end position="49"/>
    </location>
</feature>